<accession>A0ABQ9I5L0</accession>
<evidence type="ECO:0000313" key="3">
    <source>
        <dbReference type="Proteomes" id="UP001159363"/>
    </source>
</evidence>
<protein>
    <submittedName>
        <fullName evidence="2">Uncharacterized protein</fullName>
    </submittedName>
</protein>
<dbReference type="Proteomes" id="UP001159363">
    <property type="component" value="Chromosome 2"/>
</dbReference>
<dbReference type="EMBL" id="JARBHB010000002">
    <property type="protein sequence ID" value="KAJ8891580.1"/>
    <property type="molecule type" value="Genomic_DNA"/>
</dbReference>
<gene>
    <name evidence="2" type="ORF">PR048_004108</name>
</gene>
<name>A0ABQ9I5L0_9NEOP</name>
<keyword evidence="3" id="KW-1185">Reference proteome</keyword>
<comment type="caution">
    <text evidence="2">The sequence shown here is derived from an EMBL/GenBank/DDBJ whole genome shotgun (WGS) entry which is preliminary data.</text>
</comment>
<feature type="region of interest" description="Disordered" evidence="1">
    <location>
        <begin position="866"/>
        <end position="899"/>
    </location>
</feature>
<proteinExistence type="predicted"/>
<evidence type="ECO:0000256" key="1">
    <source>
        <dbReference type="SAM" id="MobiDB-lite"/>
    </source>
</evidence>
<sequence>MLGFLCLPIKVVRRRPEDRLPYVPLYAAALNVGTETYTAIVVFQHVEKDFLKELYAEREKYWAQHICISPFENRNTLTSTDNANGKLKSSCETLPPTKTKLLEGNLSDHNLSKVSVEISQIRDKDKIPVSKDNSKAENTVYLKGGSREGSGSESVKRNVVVDNNSVNQGNIISRFGPQLLEYGTTKKIDCSTLPKEEQNKVECVPVMHLGDAQPYRCGMQASISRGVHAQLCKPSIVQVMKVSPPPRDVQDVEADLPEEQGCPELVVLTDDIRANRLVQKVISEDRNTKMVVPRFSTTFTDDIVPPGTEDSESLLQERESKMDQDIIDVQGVSGSDETIEVVHEKAAGALQGKIPRRVRIQSRLRFKIQSQLYKISGNIRGNYENVGHISYKRPTKLLSAEEGWYDDARYRWGMQDAARSPGSNKFYGLGVRHRPHFTGDAPEAFPLMKDGVQFDTRVGTDENKRATFEELRDMRYTGVNLHGRSFDDAELQRRARPRIDDVASGIMTDVHSMNIRTGGWNFRDDIHNRESIHDGFEKLNACKGSNLLEFNDLYQHERKTAPAIDRSFPHVSDKCTFSEWFALNDKSRPMIGDAEINRAMISMPEDRNRTAYERNTLSLVTESKNQMQQHMFVGESSREKYGEFHEQGSLHSAGISHSSCVSHENASVPKKALEKVHHIPVLNSRRLESGVKQAKTERKRTLVSSQQNTYHPYGAASSVQTLSTDFIPSGVDSHVDRAGLHDAALPWINTSSQGRLESAQGPYNQNFVVAQPGTVHQPPQSWGMLSAPQLPFHADAHRSVVSPVQDCIAISASFPGIIPATGGMMQTSDVGSSVSQWVSPLHRSDERVIQGWQGDVRKLCDENHVTPSPHVESKQWAPWPSRVAGRHSSPVEHRSNLASRQKFQKDCIFLEDSPPARHRGNSVEASSATSFSLAPRGYSQVLQQFRTPDDIPSSASASTISPGMVRPFSDVSRSGMFS</sequence>
<organism evidence="2 3">
    <name type="scientific">Dryococelus australis</name>
    <dbReference type="NCBI Taxonomy" id="614101"/>
    <lineage>
        <taxon>Eukaryota</taxon>
        <taxon>Metazoa</taxon>
        <taxon>Ecdysozoa</taxon>
        <taxon>Arthropoda</taxon>
        <taxon>Hexapoda</taxon>
        <taxon>Insecta</taxon>
        <taxon>Pterygota</taxon>
        <taxon>Neoptera</taxon>
        <taxon>Polyneoptera</taxon>
        <taxon>Phasmatodea</taxon>
        <taxon>Verophasmatodea</taxon>
        <taxon>Anareolatae</taxon>
        <taxon>Phasmatidae</taxon>
        <taxon>Eurycanthinae</taxon>
        <taxon>Dryococelus</taxon>
    </lineage>
</organism>
<evidence type="ECO:0000313" key="2">
    <source>
        <dbReference type="EMBL" id="KAJ8891580.1"/>
    </source>
</evidence>
<reference evidence="2 3" key="1">
    <citation type="submission" date="2023-02" db="EMBL/GenBank/DDBJ databases">
        <title>LHISI_Scaffold_Assembly.</title>
        <authorList>
            <person name="Stuart O.P."/>
            <person name="Cleave R."/>
            <person name="Magrath M.J.L."/>
            <person name="Mikheyev A.S."/>
        </authorList>
    </citation>
    <scope>NUCLEOTIDE SEQUENCE [LARGE SCALE GENOMIC DNA]</scope>
    <source>
        <strain evidence="2">Daus_M_001</strain>
        <tissue evidence="2">Leg muscle</tissue>
    </source>
</reference>